<proteinExistence type="predicted"/>
<reference evidence="1 2" key="1">
    <citation type="submission" date="2012-03" db="EMBL/GenBank/DDBJ databases">
        <title>Whole Genome Assembly of Papio anubis.</title>
        <authorList>
            <person name="Liu Y.L."/>
            <person name="Abraham K.A."/>
            <person name="Akbar H.A."/>
            <person name="Ali S.A."/>
            <person name="Anosike U.A."/>
            <person name="Aqrawi P.A."/>
            <person name="Arias F.A."/>
            <person name="Attaway T.A."/>
            <person name="Awwad R.A."/>
            <person name="Babu C.B."/>
            <person name="Bandaranaike D.B."/>
            <person name="Battles P.B."/>
            <person name="Bell A.B."/>
            <person name="Beltran B.B."/>
            <person name="Berhane-Mersha D.B."/>
            <person name="Bess C.B."/>
            <person name="Bickham C.B."/>
            <person name="Bolden T.B."/>
            <person name="Carter K.C."/>
            <person name="Chau D.C."/>
            <person name="Chavez A.C."/>
            <person name="Clerc-Blankenburg K.C."/>
            <person name="Coyle M.C."/>
            <person name="Dao M.D."/>
            <person name="Davila M.L.D."/>
            <person name="Davy-Carroll L.D."/>
            <person name="Denson S.D."/>
            <person name="Dinh H.D."/>
            <person name="Fernandez S.F."/>
            <person name="Fernando P.F."/>
            <person name="Forbes L.F."/>
            <person name="Francis C.F."/>
            <person name="Francisco L.F."/>
            <person name="Fu Q.F."/>
            <person name="Garcia-Iii R.G."/>
            <person name="Garrett T.G."/>
            <person name="Gross S.G."/>
            <person name="Gubbala S.G."/>
            <person name="Hirani K.H."/>
            <person name="Hogues M.H."/>
            <person name="Hollins B.H."/>
            <person name="Jackson L.J."/>
            <person name="Javaid M.J."/>
            <person name="Jhangiani S.J."/>
            <person name="Johnson A.J."/>
            <person name="Johnson B.J."/>
            <person name="Jones J.J."/>
            <person name="Joshi V.J."/>
            <person name="Kalu J.K."/>
            <person name="Khan N.K."/>
            <person name="Korchina V.K."/>
            <person name="Kovar C.K."/>
            <person name="Lago L.L."/>
            <person name="Lara F.L."/>
            <person name="Le T.-K.L."/>
            <person name="Lee S.L."/>
            <person name="Legall-Iii F.L."/>
            <person name="Lemon S.L."/>
            <person name="Liu J.L."/>
            <person name="Liu Y.-S.L."/>
            <person name="Liyanage D.L."/>
            <person name="Lopez J.L."/>
            <person name="Lorensuhewa L.L."/>
            <person name="Mata R.M."/>
            <person name="Mathew T.M."/>
            <person name="Mercado C.M."/>
            <person name="Mercado I.M."/>
            <person name="Morales K.M."/>
            <person name="Morgan M.M."/>
            <person name="Munidasa M.M."/>
            <person name="Ngo D.N."/>
            <person name="Nguyen L.N."/>
            <person name="Nguyen T.N."/>
            <person name="Nguyen N.N."/>
            <person name="Obregon M.O."/>
            <person name="Okwuonu G.O."/>
            <person name="Ongeri F.O."/>
            <person name="Onwere C.O."/>
            <person name="Osifeso I.O."/>
            <person name="Parra A.P."/>
            <person name="Patil S.P."/>
            <person name="Perez A.P."/>
            <person name="Perez Y.P."/>
            <person name="Pham C.P."/>
            <person name="Pu L.-L.P."/>
            <person name="Puazo M.P."/>
            <person name="Quiroz J.Q."/>
            <person name="Rouhana J.R."/>
            <person name="Ruiz M.R."/>
            <person name="Ruiz S.-J.R."/>
            <person name="Saada N.S."/>
            <person name="Santibanez J.S."/>
            <person name="Scheel M.S."/>
            <person name="Schneider B.S."/>
            <person name="Simmons D.S."/>
            <person name="Sisson I.S."/>
            <person name="Tang L.-Y.T."/>
            <person name="Thornton R.T."/>
            <person name="Tisius J.T."/>
            <person name="Toledanes G.T."/>
            <person name="Trejos Z.T."/>
            <person name="Usmani K.U."/>
            <person name="Varghese R.V."/>
            <person name="Vattathil S.V."/>
            <person name="Vee V.V."/>
            <person name="Walker D.W."/>
            <person name="Weissenberger G.W."/>
            <person name="White C.W."/>
            <person name="Williams A.W."/>
            <person name="Woodworth J.W."/>
            <person name="Wright R.W."/>
            <person name="Zhu Y.Z."/>
            <person name="Han Y.H."/>
            <person name="Newsham I.N."/>
            <person name="Nazareth L.N."/>
            <person name="Worley K.W."/>
            <person name="Muzny D.M."/>
            <person name="Rogers J.R."/>
            <person name="Gibbs R.G."/>
        </authorList>
    </citation>
    <scope>NUCLEOTIDE SEQUENCE [LARGE SCALE GENOMIC DNA]</scope>
</reference>
<dbReference type="GeneTree" id="ENSGT01120000271815"/>
<keyword evidence="2" id="KW-1185">Reference proteome</keyword>
<reference evidence="1" key="2">
    <citation type="submission" date="2025-08" db="UniProtKB">
        <authorList>
            <consortium name="Ensembl"/>
        </authorList>
    </citation>
    <scope>IDENTIFICATION</scope>
</reference>
<dbReference type="Ensembl" id="ENSPANT00000061737.1">
    <property type="protein sequence ID" value="ENSPANP00000058832.1"/>
    <property type="gene ID" value="ENSPANG00000050374.1"/>
</dbReference>
<accession>A0A8I5NAZ2</accession>
<sequence>MHTESFTGVTLQRRGRHRAWSGDQKGLVLIFSFFKFLLRWSLALLPSLECSGVISPHCSLRLPGSSDSPASASRVAGITGTHHHTQQIFKFSVEIGSCYVAQAGLKLLGSSSPSPSASQSAGITGMSHYAWLSIYL</sequence>
<dbReference type="OMA" id="MHTESFT"/>
<reference evidence="1" key="3">
    <citation type="submission" date="2025-09" db="UniProtKB">
        <authorList>
            <consortium name="Ensembl"/>
        </authorList>
    </citation>
    <scope>IDENTIFICATION</scope>
</reference>
<dbReference type="AlphaFoldDB" id="A0A8I5NAZ2"/>
<name>A0A8I5NAZ2_PAPAN</name>
<dbReference type="PRINTS" id="PR02045">
    <property type="entry name" value="F138DOMAIN"/>
</dbReference>
<evidence type="ECO:0000313" key="1">
    <source>
        <dbReference type="Ensembl" id="ENSPANP00000058832.1"/>
    </source>
</evidence>
<organism evidence="1 2">
    <name type="scientific">Papio anubis</name>
    <name type="common">Olive baboon</name>
    <dbReference type="NCBI Taxonomy" id="9555"/>
    <lineage>
        <taxon>Eukaryota</taxon>
        <taxon>Metazoa</taxon>
        <taxon>Chordata</taxon>
        <taxon>Craniata</taxon>
        <taxon>Vertebrata</taxon>
        <taxon>Euteleostomi</taxon>
        <taxon>Mammalia</taxon>
        <taxon>Eutheria</taxon>
        <taxon>Euarchontoglires</taxon>
        <taxon>Primates</taxon>
        <taxon>Haplorrhini</taxon>
        <taxon>Catarrhini</taxon>
        <taxon>Cercopithecidae</taxon>
        <taxon>Cercopithecinae</taxon>
        <taxon>Papio</taxon>
    </lineage>
</organism>
<dbReference type="PANTHER" id="PTHR12138">
    <property type="entry name" value="PRIMATE-EXPANDED PROTEIN FAMILY"/>
    <property type="match status" value="1"/>
</dbReference>
<evidence type="ECO:0000313" key="2">
    <source>
        <dbReference type="Proteomes" id="UP000028761"/>
    </source>
</evidence>
<protein>
    <submittedName>
        <fullName evidence="1">Uncharacterized protein</fullName>
    </submittedName>
</protein>
<dbReference type="Proteomes" id="UP000028761">
    <property type="component" value="Chromosome 18"/>
</dbReference>
<dbReference type="PANTHER" id="PTHR12138:SF162">
    <property type="entry name" value="CHROMOSOME UNDETERMINED SCAFFOLD_275, WHOLE GENOME SHOTGUN SEQUENCE"/>
    <property type="match status" value="1"/>
</dbReference>